<evidence type="ECO:0000256" key="5">
    <source>
        <dbReference type="HAMAP-Rule" id="MF_00014"/>
    </source>
</evidence>
<accession>A0A0R2B267</accession>
<dbReference type="PANTHER" id="PTHR33692:SF1">
    <property type="entry name" value="RIBOSOME MATURATION FACTOR RIMM"/>
    <property type="match status" value="1"/>
</dbReference>
<dbReference type="InterPro" id="IPR009000">
    <property type="entry name" value="Transl_B-barrel_sf"/>
</dbReference>
<dbReference type="InterPro" id="IPR036976">
    <property type="entry name" value="RimM_N_sf"/>
</dbReference>
<dbReference type="RefSeq" id="WP_056959531.1">
    <property type="nucleotide sequence ID" value="NZ_AYYN01000140.1"/>
</dbReference>
<dbReference type="InterPro" id="IPR002676">
    <property type="entry name" value="RimM_N"/>
</dbReference>
<dbReference type="Gene3D" id="2.30.30.240">
    <property type="entry name" value="PRC-barrel domain"/>
    <property type="match status" value="1"/>
</dbReference>
<comment type="function">
    <text evidence="5">An accessory protein needed during the final step in the assembly of 30S ribosomal subunit, possibly for assembly of the head region. Essential for efficient processing of 16S rRNA. May be needed both before and after RbfA during the maturation of 16S rRNA. It has affinity for free ribosomal 30S subunits but not for 70S ribosomes.</text>
</comment>
<keyword evidence="4 5" id="KW-0143">Chaperone</keyword>
<dbReference type="GO" id="GO:0042274">
    <property type="term" value="P:ribosomal small subunit biogenesis"/>
    <property type="evidence" value="ECO:0007669"/>
    <property type="project" value="UniProtKB-UniRule"/>
</dbReference>
<comment type="subcellular location">
    <subcellularLocation>
        <location evidence="5">Cytoplasm</location>
    </subcellularLocation>
</comment>
<dbReference type="InterPro" id="IPR011961">
    <property type="entry name" value="RimM"/>
</dbReference>
<dbReference type="GO" id="GO:0005737">
    <property type="term" value="C:cytoplasm"/>
    <property type="evidence" value="ECO:0007669"/>
    <property type="project" value="UniProtKB-SubCell"/>
</dbReference>
<evidence type="ECO:0000256" key="2">
    <source>
        <dbReference type="ARBA" id="ARBA00022517"/>
    </source>
</evidence>
<protein>
    <recommendedName>
        <fullName evidence="5">Ribosome maturation factor RimM</fullName>
    </recommendedName>
</protein>
<evidence type="ECO:0000256" key="3">
    <source>
        <dbReference type="ARBA" id="ARBA00022552"/>
    </source>
</evidence>
<keyword evidence="2 5" id="KW-0690">Ribosome biogenesis</keyword>
<organism evidence="8 9">
    <name type="scientific">Ligilactobacillus murinus DSM 20452 = NBRC 14221</name>
    <dbReference type="NCBI Taxonomy" id="1423772"/>
    <lineage>
        <taxon>Bacteria</taxon>
        <taxon>Bacillati</taxon>
        <taxon>Bacillota</taxon>
        <taxon>Bacilli</taxon>
        <taxon>Lactobacillales</taxon>
        <taxon>Lactobacillaceae</taxon>
        <taxon>Ligilactobacillus</taxon>
    </lineage>
</organism>
<evidence type="ECO:0000259" key="6">
    <source>
        <dbReference type="Pfam" id="PF01782"/>
    </source>
</evidence>
<dbReference type="NCBIfam" id="TIGR02273">
    <property type="entry name" value="16S_RimM"/>
    <property type="match status" value="1"/>
</dbReference>
<keyword evidence="1 5" id="KW-0963">Cytoplasm</keyword>
<dbReference type="InterPro" id="IPR011033">
    <property type="entry name" value="PRC_barrel-like_sf"/>
</dbReference>
<dbReference type="GO" id="GO:0043022">
    <property type="term" value="F:ribosome binding"/>
    <property type="evidence" value="ECO:0007669"/>
    <property type="project" value="InterPro"/>
</dbReference>
<dbReference type="PATRIC" id="fig|1423772.3.peg.1004"/>
<evidence type="ECO:0000313" key="9">
    <source>
        <dbReference type="Proteomes" id="UP000051612"/>
    </source>
</evidence>
<comment type="subunit">
    <text evidence="5">Binds ribosomal protein uS19.</text>
</comment>
<dbReference type="GO" id="GO:0006364">
    <property type="term" value="P:rRNA processing"/>
    <property type="evidence" value="ECO:0007669"/>
    <property type="project" value="UniProtKB-UniRule"/>
</dbReference>
<comment type="similarity">
    <text evidence="5">Belongs to the RimM family.</text>
</comment>
<name>A0A0R2B267_9LACO</name>
<evidence type="ECO:0000256" key="4">
    <source>
        <dbReference type="ARBA" id="ARBA00023186"/>
    </source>
</evidence>
<comment type="domain">
    <text evidence="5">The PRC barrel domain binds ribosomal protein uS19.</text>
</comment>
<dbReference type="SUPFAM" id="SSF50346">
    <property type="entry name" value="PRC-barrel domain"/>
    <property type="match status" value="1"/>
</dbReference>
<feature type="domain" description="RimM N-terminal" evidence="6">
    <location>
        <begin position="5"/>
        <end position="89"/>
    </location>
</feature>
<dbReference type="PANTHER" id="PTHR33692">
    <property type="entry name" value="RIBOSOME MATURATION FACTOR RIMM"/>
    <property type="match status" value="1"/>
</dbReference>
<dbReference type="Proteomes" id="UP000051612">
    <property type="component" value="Unassembled WGS sequence"/>
</dbReference>
<dbReference type="GeneID" id="48466321"/>
<dbReference type="EMBL" id="AYYN01000140">
    <property type="protein sequence ID" value="KRM73662.1"/>
    <property type="molecule type" value="Genomic_DNA"/>
</dbReference>
<proteinExistence type="inferred from homology"/>
<dbReference type="Pfam" id="PF24986">
    <property type="entry name" value="PRC_RimM"/>
    <property type="match status" value="1"/>
</dbReference>
<gene>
    <name evidence="5" type="primary">rimM</name>
    <name evidence="8" type="ORF">FC48_GL000930</name>
</gene>
<reference evidence="8 9" key="1">
    <citation type="journal article" date="2015" name="Genome Announc.">
        <title>Expanding the biotechnology potential of lactobacilli through comparative genomics of 213 strains and associated genera.</title>
        <authorList>
            <person name="Sun Z."/>
            <person name="Harris H.M."/>
            <person name="McCann A."/>
            <person name="Guo C."/>
            <person name="Argimon S."/>
            <person name="Zhang W."/>
            <person name="Yang X."/>
            <person name="Jeffery I.B."/>
            <person name="Cooney J.C."/>
            <person name="Kagawa T.F."/>
            <person name="Liu W."/>
            <person name="Song Y."/>
            <person name="Salvetti E."/>
            <person name="Wrobel A."/>
            <person name="Rasinkangas P."/>
            <person name="Parkhill J."/>
            <person name="Rea M.C."/>
            <person name="O'Sullivan O."/>
            <person name="Ritari J."/>
            <person name="Douillard F.P."/>
            <person name="Paul Ross R."/>
            <person name="Yang R."/>
            <person name="Briner A.E."/>
            <person name="Felis G.E."/>
            <person name="de Vos W.M."/>
            <person name="Barrangou R."/>
            <person name="Klaenhammer T.R."/>
            <person name="Caufield P.W."/>
            <person name="Cui Y."/>
            <person name="Zhang H."/>
            <person name="O'Toole P.W."/>
        </authorList>
    </citation>
    <scope>NUCLEOTIDE SEQUENCE [LARGE SCALE GENOMIC DNA]</scope>
    <source>
        <strain evidence="8 9">DSM 20452</strain>
    </source>
</reference>
<comment type="caution">
    <text evidence="8">The sequence shown here is derived from an EMBL/GenBank/DDBJ whole genome shotgun (WGS) entry which is preliminary data.</text>
</comment>
<dbReference type="InterPro" id="IPR056792">
    <property type="entry name" value="PRC_RimM"/>
</dbReference>
<feature type="domain" description="Ribosome maturation factor RimM PRC barrel" evidence="7">
    <location>
        <begin position="102"/>
        <end position="169"/>
    </location>
</feature>
<sequence length="171" mass="19339">MEFYQVGKIVNTHGIRGEVKVIATTDFPEERFKPGNKLYAFKQNASTGTELTIQKSRRHKQFIMLAFEGYDNINLVEKFKGDDLKVSADQQEELEDGSYYYHQIIGLDVVDENGNTLGKIKEILSPGANDVWVVKRKQKNDLLLPVIDDVIKDVDLAAGKVHVELLEGLDD</sequence>
<evidence type="ECO:0000259" key="7">
    <source>
        <dbReference type="Pfam" id="PF24986"/>
    </source>
</evidence>
<dbReference type="SUPFAM" id="SSF50447">
    <property type="entry name" value="Translation proteins"/>
    <property type="match status" value="1"/>
</dbReference>
<evidence type="ECO:0000256" key="1">
    <source>
        <dbReference type="ARBA" id="ARBA00022490"/>
    </source>
</evidence>
<evidence type="ECO:0000313" key="8">
    <source>
        <dbReference type="EMBL" id="KRM73662.1"/>
    </source>
</evidence>
<keyword evidence="3 5" id="KW-0698">rRNA processing</keyword>
<dbReference type="HAMAP" id="MF_00014">
    <property type="entry name" value="Ribosome_mat_RimM"/>
    <property type="match status" value="1"/>
</dbReference>
<dbReference type="Pfam" id="PF01782">
    <property type="entry name" value="RimM"/>
    <property type="match status" value="1"/>
</dbReference>
<dbReference type="GO" id="GO:0005840">
    <property type="term" value="C:ribosome"/>
    <property type="evidence" value="ECO:0007669"/>
    <property type="project" value="InterPro"/>
</dbReference>
<dbReference type="Gene3D" id="2.40.30.60">
    <property type="entry name" value="RimM"/>
    <property type="match status" value="1"/>
</dbReference>
<dbReference type="AlphaFoldDB" id="A0A0R2B267"/>